<dbReference type="Proteomes" id="UP000566819">
    <property type="component" value="Unassembled WGS sequence"/>
</dbReference>
<dbReference type="PANTHER" id="PTHR43618:SF18">
    <property type="entry name" value="SHORT CHAIN DEHYDROGENASE_REDUCTASE FAMILY (AFU_ORTHOLOGUE AFUA_5G12480)"/>
    <property type="match status" value="1"/>
</dbReference>
<dbReference type="InterPro" id="IPR036291">
    <property type="entry name" value="NAD(P)-bd_dom_sf"/>
</dbReference>
<sequence>MDRETLFDCTGLVVVITGGGTGLGLCMARSLAINGATVYILGRRLSKLEEAVGSCSSIQPPGEVIPLECDVTSKPSLEAAASKIGEKTGFVNLVIANAGVPGPSNRALLPRPADDPRGPLAIQEVQQHLWETSIDDFTEVFKINVTGALYTAVAFLDLLDKGNVRRNVKQSSQVIITSSIGGFHRSWTQASLAYTTSKAAVNHLVKSLASFLVQWKIRVNGLAPGLFTSEMMQAVFGKDRDLTAEGALPVEMQPLRRAGRDEEMAGTILYLASQAGAYCSALYDTKSLEWATLPPHPSAARRFLKVRLGHMCICNRDSRVSGCSVSL</sequence>
<dbReference type="Gene3D" id="3.40.50.720">
    <property type="entry name" value="NAD(P)-binding Rossmann-like Domain"/>
    <property type="match status" value="1"/>
</dbReference>
<dbReference type="OrthoDB" id="2898618at2759"/>
<dbReference type="EMBL" id="JAAMPI010000848">
    <property type="protein sequence ID" value="KAF4628183.1"/>
    <property type="molecule type" value="Genomic_DNA"/>
</dbReference>
<evidence type="ECO:0008006" key="6">
    <source>
        <dbReference type="Google" id="ProtNLM"/>
    </source>
</evidence>
<name>A0A8H4VZ62_9HELO</name>
<keyword evidence="2" id="KW-0521">NADP</keyword>
<dbReference type="GO" id="GO:0016491">
    <property type="term" value="F:oxidoreductase activity"/>
    <property type="evidence" value="ECO:0007669"/>
    <property type="project" value="UniProtKB-KW"/>
</dbReference>
<comment type="similarity">
    <text evidence="1">Belongs to the short-chain dehydrogenases/reductases (SDR) family.</text>
</comment>
<proteinExistence type="inferred from homology"/>
<protein>
    <recommendedName>
        <fullName evidence="6">NAD(P)-binding protein</fullName>
    </recommendedName>
</protein>
<comment type="caution">
    <text evidence="4">The sequence shown here is derived from an EMBL/GenBank/DDBJ whole genome shotgun (WGS) entry which is preliminary data.</text>
</comment>
<evidence type="ECO:0000256" key="1">
    <source>
        <dbReference type="ARBA" id="ARBA00006484"/>
    </source>
</evidence>
<dbReference type="CDD" id="cd05233">
    <property type="entry name" value="SDR_c"/>
    <property type="match status" value="1"/>
</dbReference>
<dbReference type="AlphaFoldDB" id="A0A8H4VZ62"/>
<accession>A0A8H4VZ62</accession>
<gene>
    <name evidence="4" type="ORF">G7Y89_g9968</name>
</gene>
<dbReference type="PANTHER" id="PTHR43618">
    <property type="entry name" value="7-ALPHA-HYDROXYSTEROID DEHYDROGENASE"/>
    <property type="match status" value="1"/>
</dbReference>
<dbReference type="InterPro" id="IPR052178">
    <property type="entry name" value="Sec_Metab_Biosynth_SDR"/>
</dbReference>
<reference evidence="4 5" key="1">
    <citation type="submission" date="2020-03" db="EMBL/GenBank/DDBJ databases">
        <title>Draft Genome Sequence of Cudoniella acicularis.</title>
        <authorList>
            <person name="Buettner E."/>
            <person name="Kellner H."/>
        </authorList>
    </citation>
    <scope>NUCLEOTIDE SEQUENCE [LARGE SCALE GENOMIC DNA]</scope>
    <source>
        <strain evidence="4 5">DSM 108380</strain>
    </source>
</reference>
<evidence type="ECO:0000256" key="3">
    <source>
        <dbReference type="ARBA" id="ARBA00023002"/>
    </source>
</evidence>
<evidence type="ECO:0000256" key="2">
    <source>
        <dbReference type="ARBA" id="ARBA00022857"/>
    </source>
</evidence>
<evidence type="ECO:0000313" key="5">
    <source>
        <dbReference type="Proteomes" id="UP000566819"/>
    </source>
</evidence>
<organism evidence="4 5">
    <name type="scientific">Cudoniella acicularis</name>
    <dbReference type="NCBI Taxonomy" id="354080"/>
    <lineage>
        <taxon>Eukaryota</taxon>
        <taxon>Fungi</taxon>
        <taxon>Dikarya</taxon>
        <taxon>Ascomycota</taxon>
        <taxon>Pezizomycotina</taxon>
        <taxon>Leotiomycetes</taxon>
        <taxon>Helotiales</taxon>
        <taxon>Tricladiaceae</taxon>
        <taxon>Cudoniella</taxon>
    </lineage>
</organism>
<dbReference type="SUPFAM" id="SSF51735">
    <property type="entry name" value="NAD(P)-binding Rossmann-fold domains"/>
    <property type="match status" value="1"/>
</dbReference>
<dbReference type="PRINTS" id="PR00081">
    <property type="entry name" value="GDHRDH"/>
</dbReference>
<evidence type="ECO:0000313" key="4">
    <source>
        <dbReference type="EMBL" id="KAF4628183.1"/>
    </source>
</evidence>
<keyword evidence="3" id="KW-0560">Oxidoreductase</keyword>
<dbReference type="InterPro" id="IPR002347">
    <property type="entry name" value="SDR_fam"/>
</dbReference>
<dbReference type="Pfam" id="PF00106">
    <property type="entry name" value="adh_short"/>
    <property type="match status" value="1"/>
</dbReference>
<keyword evidence="5" id="KW-1185">Reference proteome</keyword>